<name>A0AAD6U4D9_9AGAR</name>
<feature type="region of interest" description="Disordered" evidence="1">
    <location>
        <begin position="161"/>
        <end position="226"/>
    </location>
</feature>
<feature type="region of interest" description="Disordered" evidence="1">
    <location>
        <begin position="361"/>
        <end position="390"/>
    </location>
</feature>
<accession>A0AAD6U4D9</accession>
<feature type="compositionally biased region" description="Polar residues" evidence="1">
    <location>
        <begin position="13"/>
        <end position="33"/>
    </location>
</feature>
<dbReference type="EMBL" id="JARJCN010000025">
    <property type="protein sequence ID" value="KAJ7088835.1"/>
    <property type="molecule type" value="Genomic_DNA"/>
</dbReference>
<evidence type="ECO:0000256" key="1">
    <source>
        <dbReference type="SAM" id="MobiDB-lite"/>
    </source>
</evidence>
<evidence type="ECO:0000313" key="3">
    <source>
        <dbReference type="Proteomes" id="UP001222325"/>
    </source>
</evidence>
<sequence length="426" mass="46309">MTEYDYSPEAYNQHLQTQSRIKDWTSQTAQSQPCHPETPPTPAALRSKPLPASDYPVPAVPPYKKSGLQRRRDASGAPIPPDLNLRKPNTAPAPVPNQIYQYTQKSTPFGAQLNISAQTTNGAYVQQQLYQQTVHAVRSTPQTLQVPMINYAPLARNPYPAEEHLQLPGPGPDALAPRVRSKSSHAPRAPPPGLGGDGIHGPPVPPMPDRPRAHSSVRPAGAAAPLQPANGAYMNGVYAAPQRTFKSSVSSLQLPPRYLHASAQQYPLPEQQTRKSKSSATLQSRYAAEARYPRVEQVPPMPAPHQAQMGFYTLSRESKSSATLHPHMVAVPAMPAPHKGQQGFYAVPKASKSAATLYGQPRVSSRGHHHRQRDASMPEKMSSSHPAASQMLVHSLAPYAAYHKEAPAPRSKAQPLLKRIFGKKSG</sequence>
<feature type="region of interest" description="Disordered" evidence="1">
    <location>
        <begin position="1"/>
        <end position="96"/>
    </location>
</feature>
<feature type="region of interest" description="Disordered" evidence="1">
    <location>
        <begin position="405"/>
        <end position="426"/>
    </location>
</feature>
<keyword evidence="3" id="KW-1185">Reference proteome</keyword>
<comment type="caution">
    <text evidence="2">The sequence shown here is derived from an EMBL/GenBank/DDBJ whole genome shotgun (WGS) entry which is preliminary data.</text>
</comment>
<protein>
    <submittedName>
        <fullName evidence="2">Uncharacterized protein</fullName>
    </submittedName>
</protein>
<proteinExistence type="predicted"/>
<organism evidence="2 3">
    <name type="scientific">Mycena belliarum</name>
    <dbReference type="NCBI Taxonomy" id="1033014"/>
    <lineage>
        <taxon>Eukaryota</taxon>
        <taxon>Fungi</taxon>
        <taxon>Dikarya</taxon>
        <taxon>Basidiomycota</taxon>
        <taxon>Agaricomycotina</taxon>
        <taxon>Agaricomycetes</taxon>
        <taxon>Agaricomycetidae</taxon>
        <taxon>Agaricales</taxon>
        <taxon>Marasmiineae</taxon>
        <taxon>Mycenaceae</taxon>
        <taxon>Mycena</taxon>
    </lineage>
</organism>
<gene>
    <name evidence="2" type="ORF">B0H15DRAFT_287304</name>
</gene>
<reference evidence="2" key="1">
    <citation type="submission" date="2023-03" db="EMBL/GenBank/DDBJ databases">
        <title>Massive genome expansion in bonnet fungi (Mycena s.s.) driven by repeated elements and novel gene families across ecological guilds.</title>
        <authorList>
            <consortium name="Lawrence Berkeley National Laboratory"/>
            <person name="Harder C.B."/>
            <person name="Miyauchi S."/>
            <person name="Viragh M."/>
            <person name="Kuo A."/>
            <person name="Thoen E."/>
            <person name="Andreopoulos B."/>
            <person name="Lu D."/>
            <person name="Skrede I."/>
            <person name="Drula E."/>
            <person name="Henrissat B."/>
            <person name="Morin E."/>
            <person name="Kohler A."/>
            <person name="Barry K."/>
            <person name="LaButti K."/>
            <person name="Morin E."/>
            <person name="Salamov A."/>
            <person name="Lipzen A."/>
            <person name="Mereny Z."/>
            <person name="Hegedus B."/>
            <person name="Baldrian P."/>
            <person name="Stursova M."/>
            <person name="Weitz H."/>
            <person name="Taylor A."/>
            <person name="Grigoriev I.V."/>
            <person name="Nagy L.G."/>
            <person name="Martin F."/>
            <person name="Kauserud H."/>
        </authorList>
    </citation>
    <scope>NUCLEOTIDE SEQUENCE</scope>
    <source>
        <strain evidence="2">CBHHK173m</strain>
    </source>
</reference>
<dbReference type="AlphaFoldDB" id="A0AAD6U4D9"/>
<dbReference type="Proteomes" id="UP001222325">
    <property type="component" value="Unassembled WGS sequence"/>
</dbReference>
<evidence type="ECO:0000313" key="2">
    <source>
        <dbReference type="EMBL" id="KAJ7088835.1"/>
    </source>
</evidence>